<dbReference type="InterPro" id="IPR011109">
    <property type="entry name" value="DNA_bind_recombinase_dom"/>
</dbReference>
<dbReference type="Gene3D" id="3.90.1750.20">
    <property type="entry name" value="Putative Large Serine Recombinase, Chain B, Domain 2"/>
    <property type="match status" value="1"/>
</dbReference>
<dbReference type="GO" id="GO:0000150">
    <property type="term" value="F:DNA strand exchange activity"/>
    <property type="evidence" value="ECO:0007669"/>
    <property type="project" value="InterPro"/>
</dbReference>
<keyword evidence="4" id="KW-1185">Reference proteome</keyword>
<dbReference type="EMBL" id="SCKX01000001">
    <property type="protein sequence ID" value="RWZ78831.1"/>
    <property type="molecule type" value="Genomic_DNA"/>
</dbReference>
<dbReference type="InterPro" id="IPR036162">
    <property type="entry name" value="Resolvase-like_N_sf"/>
</dbReference>
<comment type="caution">
    <text evidence="3">The sequence shown here is derived from an EMBL/GenBank/DDBJ whole genome shotgun (WGS) entry which is preliminary data.</text>
</comment>
<dbReference type="CDD" id="cd00338">
    <property type="entry name" value="Ser_Recombinase"/>
    <property type="match status" value="1"/>
</dbReference>
<dbReference type="InterPro" id="IPR050639">
    <property type="entry name" value="SSR_resolvase"/>
</dbReference>
<evidence type="ECO:0000259" key="2">
    <source>
        <dbReference type="PROSITE" id="PS51736"/>
    </source>
</evidence>
<dbReference type="SUPFAM" id="SSF53041">
    <property type="entry name" value="Resolvase-like"/>
    <property type="match status" value="1"/>
</dbReference>
<dbReference type="Proteomes" id="UP000289257">
    <property type="component" value="Unassembled WGS sequence"/>
</dbReference>
<evidence type="ECO:0000313" key="4">
    <source>
        <dbReference type="Proteomes" id="UP000289257"/>
    </source>
</evidence>
<evidence type="ECO:0000313" key="3">
    <source>
        <dbReference type="EMBL" id="RWZ78831.1"/>
    </source>
</evidence>
<name>A0A4Q0AI16_9BACT</name>
<dbReference type="Gene3D" id="3.40.50.1390">
    <property type="entry name" value="Resolvase, N-terminal catalytic domain"/>
    <property type="match status" value="1"/>
</dbReference>
<dbReference type="GO" id="GO:0003677">
    <property type="term" value="F:DNA binding"/>
    <property type="evidence" value="ECO:0007669"/>
    <property type="project" value="InterPro"/>
</dbReference>
<dbReference type="InterPro" id="IPR038109">
    <property type="entry name" value="DNA_bind_recomb_sf"/>
</dbReference>
<feature type="domain" description="Resolvase/invertase-type recombinase catalytic" evidence="2">
    <location>
        <begin position="72"/>
        <end position="221"/>
    </location>
</feature>
<dbReference type="Pfam" id="PF07508">
    <property type="entry name" value="Recombinase"/>
    <property type="match status" value="1"/>
</dbReference>
<dbReference type="SMART" id="SM00857">
    <property type="entry name" value="Resolvase"/>
    <property type="match status" value="1"/>
</dbReference>
<dbReference type="PROSITE" id="PS51736">
    <property type="entry name" value="RECOMBINASES_3"/>
    <property type="match status" value="1"/>
</dbReference>
<dbReference type="PANTHER" id="PTHR30461:SF26">
    <property type="entry name" value="RESOLVASE HOMOLOG YNEB"/>
    <property type="match status" value="1"/>
</dbReference>
<evidence type="ECO:0000256" key="1">
    <source>
        <dbReference type="ARBA" id="ARBA00009913"/>
    </source>
</evidence>
<dbReference type="InterPro" id="IPR006119">
    <property type="entry name" value="Resolv_N"/>
</dbReference>
<accession>A0A4Q0AI16</accession>
<sequence>MASEKKIKRKHQRIPVSQEQLRKTQAIVDASLKDNPDMFNLPVSKHSVELLTDYFVKTKADTTRILPKEKRRYVIYCRKSTDDESKQVRSLDDQEKECLELAEQLDIKVRKEDIFRESASAKKSGKRPIFDHIIEGFQTNKYHGLLTWSPDRLSRNMKEGGEIIELVDLERIQDLHFKTYQFENTPNGKMLLGILFATSKQYSDKLSVDVNRGITGNITEGKYNGSVKKGYYANPDTGYFEPDSLNWHLIRRAVVMRAYEGKTNQQIADWLNASHLSVRRNRDDTPKLAKMSKKTVGDTFADPFYCGVYHYGERIANLNELYDFMPLMTTDEYVTINRATADTFNEKYVGRATKSTKLDFGVLREKVICDYCDTVMEFQRQLIKKGKNKGSYTIRYYCRNRASCERHLKKDECIAKYGKVLPKSVRLKTIAPAIEDTLRHLTKNTVEAHKRYIERLEQQIIVDKAIAERKLRQATSDVKKQQVEYDKYLNLHLNHTSDYNKYHKGKLEQTETLLNAYRATQEQSKKDLAKLKEPLPTREQFVELVNSYLKIATTTQDLVEEDAVYNEVVLNLRVRDDVVSVIKLNPPYDLMVDLEKITFGARERT</sequence>
<dbReference type="AlphaFoldDB" id="A0A4Q0AI16"/>
<dbReference type="Pfam" id="PF00239">
    <property type="entry name" value="Resolvase"/>
    <property type="match status" value="1"/>
</dbReference>
<reference evidence="3" key="1">
    <citation type="submission" date="2019-01" db="EMBL/GenBank/DDBJ databases">
        <title>Genomic signatures and co-occurrence patterns of the ultra-small Saccharimodia (Patescibacteria phylum) suggest a symbiotic lifestyle.</title>
        <authorList>
            <person name="Lemos L."/>
            <person name="Medeiros J."/>
            <person name="Andreote F."/>
            <person name="Fernandes G."/>
            <person name="Varani A."/>
            <person name="Oliveira G."/>
            <person name="Pylro V."/>
        </authorList>
    </citation>
    <scope>NUCLEOTIDE SEQUENCE [LARGE SCALE GENOMIC DNA]</scope>
    <source>
        <strain evidence="3">AMD02</strain>
    </source>
</reference>
<gene>
    <name evidence="3" type="ORF">EOT05_03730</name>
</gene>
<proteinExistence type="inferred from homology"/>
<dbReference type="PANTHER" id="PTHR30461">
    <property type="entry name" value="DNA-INVERTASE FROM LAMBDOID PROPHAGE"/>
    <property type="match status" value="1"/>
</dbReference>
<protein>
    <submittedName>
        <fullName evidence="3">Recombinase family protein</fullName>
    </submittedName>
</protein>
<comment type="similarity">
    <text evidence="1">Belongs to the site-specific recombinase resolvase family.</text>
</comment>
<organism evidence="3 4">
    <name type="scientific">Candidatus Microsaccharimonas sossegonensis</name>
    <dbReference type="NCBI Taxonomy" id="2506948"/>
    <lineage>
        <taxon>Bacteria</taxon>
        <taxon>Candidatus Saccharimonadota</taxon>
        <taxon>Candidatus Saccharimonadia</taxon>
        <taxon>Candidatus Saccharimonadales</taxon>
        <taxon>Candidatus Saccharimonadaceae</taxon>
        <taxon>Candidatus Microsaccharimonas</taxon>
    </lineage>
</organism>